<feature type="domain" description="Nitrile hydratase beta subunit-like N-terminal" evidence="1">
    <location>
        <begin position="6"/>
        <end position="93"/>
    </location>
</feature>
<evidence type="ECO:0000313" key="2">
    <source>
        <dbReference type="EMBL" id="PVE43025.1"/>
    </source>
</evidence>
<gene>
    <name evidence="2" type="ORF">H663_009685</name>
</gene>
<proteinExistence type="predicted"/>
<dbReference type="STRING" id="1293045.H663_01500"/>
<dbReference type="InterPro" id="IPR008990">
    <property type="entry name" value="Elect_transpt_acc-like_dom_sf"/>
</dbReference>
<evidence type="ECO:0000259" key="1">
    <source>
        <dbReference type="Pfam" id="PF21006"/>
    </source>
</evidence>
<dbReference type="Pfam" id="PF21006">
    <property type="entry name" value="NHase_beta_N"/>
    <property type="match status" value="1"/>
</dbReference>
<dbReference type="InterPro" id="IPR023808">
    <property type="entry name" value="Nitrile_Hydratase_acc_put"/>
</dbReference>
<dbReference type="NCBIfam" id="TIGR03889">
    <property type="entry name" value="nitrile_acc"/>
    <property type="match status" value="1"/>
</dbReference>
<protein>
    <submittedName>
        <fullName evidence="2">Nitrile hydratase accessory protein</fullName>
    </submittedName>
</protein>
<keyword evidence="3" id="KW-1185">Reference proteome</keyword>
<reference evidence="2" key="1">
    <citation type="submission" date="2017-04" db="EMBL/GenBank/DDBJ databases">
        <title>Unexpected and diverse lifestyles within the genus Limnohabitans.</title>
        <authorList>
            <person name="Kasalicky V."/>
            <person name="Mehrshad M."/>
            <person name="Andrei S.-A."/>
            <person name="Salcher M."/>
            <person name="Kratochvilova H."/>
            <person name="Simek K."/>
            <person name="Ghai R."/>
        </authorList>
    </citation>
    <scope>NUCLEOTIDE SEQUENCE [LARGE SCALE GENOMIC DNA]</scope>
    <source>
        <strain evidence="2">II-D5</strain>
    </source>
</reference>
<dbReference type="SUPFAM" id="SSF50090">
    <property type="entry name" value="Electron transport accessory proteins"/>
    <property type="match status" value="1"/>
</dbReference>
<dbReference type="Proteomes" id="UP000037507">
    <property type="component" value="Unassembled WGS sequence"/>
</dbReference>
<dbReference type="Gene3D" id="1.10.472.20">
    <property type="entry name" value="Nitrile hydratase, beta subunit"/>
    <property type="match status" value="1"/>
</dbReference>
<dbReference type="InterPro" id="IPR049054">
    <property type="entry name" value="CN_hydtase_beta-like_N"/>
</dbReference>
<organism evidence="2 3">
    <name type="scientific">Limnohabitans planktonicus II-D5</name>
    <dbReference type="NCBI Taxonomy" id="1293045"/>
    <lineage>
        <taxon>Bacteria</taxon>
        <taxon>Pseudomonadati</taxon>
        <taxon>Pseudomonadota</taxon>
        <taxon>Betaproteobacteria</taxon>
        <taxon>Burkholderiales</taxon>
        <taxon>Comamonadaceae</taxon>
        <taxon>Limnohabitans</taxon>
    </lineage>
</organism>
<dbReference type="AlphaFoldDB" id="A0A2T7UE84"/>
<accession>A0A2T7UE84</accession>
<comment type="caution">
    <text evidence="2">The sequence shown here is derived from an EMBL/GenBank/DDBJ whole genome shotgun (WGS) entry which is preliminary data.</text>
</comment>
<evidence type="ECO:0000313" key="3">
    <source>
        <dbReference type="Proteomes" id="UP000037507"/>
    </source>
</evidence>
<dbReference type="OrthoDB" id="9811616at2"/>
<dbReference type="EMBL" id="LFYT02000009">
    <property type="protein sequence ID" value="PVE43025.1"/>
    <property type="molecule type" value="Genomic_DNA"/>
</dbReference>
<name>A0A2T7UE84_9BURK</name>
<dbReference type="InterPro" id="IPR042262">
    <property type="entry name" value="CN_hydtase_beta_C"/>
</dbReference>
<sequence>MPATANNGAVFEEPWQAHAFAITLQLHDKGVFTWPEWATALTHEIRAGQVRGEADDGSLYYTHWLNALEQLVIERQLGTPEQIHELEHAWAEAAERTPHGQPIVLDIAERGAP</sequence>